<evidence type="ECO:0000313" key="2">
    <source>
        <dbReference type="EMBL" id="SPC82409.1"/>
    </source>
</evidence>
<sequence length="136" mass="15289">MKVSVVPFAVHDHKICSIYKLEMVLYTPENYPKNTDISLEDWEETLEIHNHMPQDGTDDDDVSGNRLQREEENDDDDDDDADGGGVSEDMGSDAQKRKQQSTDEMDYDDASDASEEEPNEGELSAGSESEIDLVEE</sequence>
<evidence type="ECO:0000256" key="1">
    <source>
        <dbReference type="SAM" id="MobiDB-lite"/>
    </source>
</evidence>
<name>A0A2N9F6B8_FAGSY</name>
<reference evidence="2" key="1">
    <citation type="submission" date="2018-02" db="EMBL/GenBank/DDBJ databases">
        <authorList>
            <person name="Cohen D.B."/>
            <person name="Kent A.D."/>
        </authorList>
    </citation>
    <scope>NUCLEOTIDE SEQUENCE</scope>
</reference>
<gene>
    <name evidence="2" type="ORF">FSB_LOCUS10291</name>
</gene>
<feature type="compositionally biased region" description="Acidic residues" evidence="1">
    <location>
        <begin position="103"/>
        <end position="120"/>
    </location>
</feature>
<feature type="region of interest" description="Disordered" evidence="1">
    <location>
        <begin position="45"/>
        <end position="136"/>
    </location>
</feature>
<accession>A0A2N9F6B8</accession>
<dbReference type="EMBL" id="OIVN01000577">
    <property type="protein sequence ID" value="SPC82409.1"/>
    <property type="molecule type" value="Genomic_DNA"/>
</dbReference>
<dbReference type="Gene3D" id="3.30.70.2850">
    <property type="match status" value="1"/>
</dbReference>
<dbReference type="AlphaFoldDB" id="A0A2N9F6B8"/>
<feature type="compositionally biased region" description="Acidic residues" evidence="1">
    <location>
        <begin position="71"/>
        <end position="82"/>
    </location>
</feature>
<organism evidence="2">
    <name type="scientific">Fagus sylvatica</name>
    <name type="common">Beechnut</name>
    <dbReference type="NCBI Taxonomy" id="28930"/>
    <lineage>
        <taxon>Eukaryota</taxon>
        <taxon>Viridiplantae</taxon>
        <taxon>Streptophyta</taxon>
        <taxon>Embryophyta</taxon>
        <taxon>Tracheophyta</taxon>
        <taxon>Spermatophyta</taxon>
        <taxon>Magnoliopsida</taxon>
        <taxon>eudicotyledons</taxon>
        <taxon>Gunneridae</taxon>
        <taxon>Pentapetalae</taxon>
        <taxon>rosids</taxon>
        <taxon>fabids</taxon>
        <taxon>Fagales</taxon>
        <taxon>Fagaceae</taxon>
        <taxon>Fagus</taxon>
    </lineage>
</organism>
<proteinExistence type="predicted"/>
<protein>
    <submittedName>
        <fullName evidence="2">Uncharacterized protein</fullName>
    </submittedName>
</protein>